<organism evidence="1 2">
    <name type="scientific">Acorus calamus</name>
    <name type="common">Sweet flag</name>
    <dbReference type="NCBI Taxonomy" id="4465"/>
    <lineage>
        <taxon>Eukaryota</taxon>
        <taxon>Viridiplantae</taxon>
        <taxon>Streptophyta</taxon>
        <taxon>Embryophyta</taxon>
        <taxon>Tracheophyta</taxon>
        <taxon>Spermatophyta</taxon>
        <taxon>Magnoliopsida</taxon>
        <taxon>Liliopsida</taxon>
        <taxon>Acoraceae</taxon>
        <taxon>Acorus</taxon>
    </lineage>
</organism>
<reference evidence="1" key="2">
    <citation type="submission" date="2023-06" db="EMBL/GenBank/DDBJ databases">
        <authorList>
            <person name="Ma L."/>
            <person name="Liu K.-W."/>
            <person name="Li Z."/>
            <person name="Hsiao Y.-Y."/>
            <person name="Qi Y."/>
            <person name="Fu T."/>
            <person name="Tang G."/>
            <person name="Zhang D."/>
            <person name="Sun W.-H."/>
            <person name="Liu D.-K."/>
            <person name="Li Y."/>
            <person name="Chen G.-Z."/>
            <person name="Liu X.-D."/>
            <person name="Liao X.-Y."/>
            <person name="Jiang Y.-T."/>
            <person name="Yu X."/>
            <person name="Hao Y."/>
            <person name="Huang J."/>
            <person name="Zhao X.-W."/>
            <person name="Ke S."/>
            <person name="Chen Y.-Y."/>
            <person name="Wu W.-L."/>
            <person name="Hsu J.-L."/>
            <person name="Lin Y.-F."/>
            <person name="Huang M.-D."/>
            <person name="Li C.-Y."/>
            <person name="Huang L."/>
            <person name="Wang Z.-W."/>
            <person name="Zhao X."/>
            <person name="Zhong W.-Y."/>
            <person name="Peng D.-H."/>
            <person name="Ahmad S."/>
            <person name="Lan S."/>
            <person name="Zhang J.-S."/>
            <person name="Tsai W.-C."/>
            <person name="Van De Peer Y."/>
            <person name="Liu Z.-J."/>
        </authorList>
    </citation>
    <scope>NUCLEOTIDE SEQUENCE</scope>
    <source>
        <strain evidence="1">CP</strain>
        <tissue evidence="1">Leaves</tissue>
    </source>
</reference>
<keyword evidence="2" id="KW-1185">Reference proteome</keyword>
<dbReference type="AlphaFoldDB" id="A0AAV9DQW6"/>
<evidence type="ECO:0000313" key="2">
    <source>
        <dbReference type="Proteomes" id="UP001180020"/>
    </source>
</evidence>
<dbReference type="EMBL" id="JAUJYO010000011">
    <property type="protein sequence ID" value="KAK1303612.1"/>
    <property type="molecule type" value="Genomic_DNA"/>
</dbReference>
<evidence type="ECO:0000313" key="1">
    <source>
        <dbReference type="EMBL" id="KAK1303612.1"/>
    </source>
</evidence>
<name>A0AAV9DQW6_ACOCL</name>
<reference evidence="1" key="1">
    <citation type="journal article" date="2023" name="Nat. Commun.">
        <title>Diploid and tetraploid genomes of Acorus and the evolution of monocots.</title>
        <authorList>
            <person name="Ma L."/>
            <person name="Liu K.W."/>
            <person name="Li Z."/>
            <person name="Hsiao Y.Y."/>
            <person name="Qi Y."/>
            <person name="Fu T."/>
            <person name="Tang G.D."/>
            <person name="Zhang D."/>
            <person name="Sun W.H."/>
            <person name="Liu D.K."/>
            <person name="Li Y."/>
            <person name="Chen G.Z."/>
            <person name="Liu X.D."/>
            <person name="Liao X.Y."/>
            <person name="Jiang Y.T."/>
            <person name="Yu X."/>
            <person name="Hao Y."/>
            <person name="Huang J."/>
            <person name="Zhao X.W."/>
            <person name="Ke S."/>
            <person name="Chen Y.Y."/>
            <person name="Wu W.L."/>
            <person name="Hsu J.L."/>
            <person name="Lin Y.F."/>
            <person name="Huang M.D."/>
            <person name="Li C.Y."/>
            <person name="Huang L."/>
            <person name="Wang Z.W."/>
            <person name="Zhao X."/>
            <person name="Zhong W.Y."/>
            <person name="Peng D.H."/>
            <person name="Ahmad S."/>
            <person name="Lan S."/>
            <person name="Zhang J.S."/>
            <person name="Tsai W.C."/>
            <person name="Van de Peer Y."/>
            <person name="Liu Z.J."/>
        </authorList>
    </citation>
    <scope>NUCLEOTIDE SEQUENCE</scope>
    <source>
        <strain evidence="1">CP</strain>
    </source>
</reference>
<protein>
    <submittedName>
        <fullName evidence="1">Uncharacterized protein</fullName>
    </submittedName>
</protein>
<comment type="caution">
    <text evidence="1">The sequence shown here is derived from an EMBL/GenBank/DDBJ whole genome shotgun (WGS) entry which is preliminary data.</text>
</comment>
<gene>
    <name evidence="1" type="ORF">QJS10_CPB11g01199</name>
</gene>
<dbReference type="Proteomes" id="UP001180020">
    <property type="component" value="Unassembled WGS sequence"/>
</dbReference>
<accession>A0AAV9DQW6</accession>
<proteinExistence type="predicted"/>
<sequence length="109" mass="12091">MKHPRNTKIDDNHPRRLLHRLLCCGPSPAPLRILLAATTDAPPCGHHRLLRPLSNLAHHHLLRPPPCDPNSCTSDPEVCDSQSGQHVRGLDVELLVIVELVECNGLFIL</sequence>